<name>A0ABS4DLR4_9GAMM</name>
<sequence>MSEAQTVEISLTQVGDYEFNVRFDGTAITELATDEPPPLGQGHGPNPSRLLATAVANCLAASLLFALRKFGNTPAPITAKARATIARNVDQRWRVPRIEVDLQLADAAASLEHLDRVLAQFEDFCVVTGSVRQGVEVDVRVLDPAGTVVSQHAGQGRGHDCAG</sequence>
<gene>
    <name evidence="1" type="ORF">J7I44_06820</name>
</gene>
<dbReference type="Gene3D" id="3.30.300.20">
    <property type="match status" value="1"/>
</dbReference>
<dbReference type="InterPro" id="IPR015946">
    <property type="entry name" value="KH_dom-like_a/b"/>
</dbReference>
<proteinExistence type="predicted"/>
<comment type="caution">
    <text evidence="1">The sequence shown here is derived from an EMBL/GenBank/DDBJ whole genome shotgun (WGS) entry which is preliminary data.</text>
</comment>
<evidence type="ECO:0000313" key="1">
    <source>
        <dbReference type="EMBL" id="MBP1474005.1"/>
    </source>
</evidence>
<protein>
    <submittedName>
        <fullName evidence="1">OsmC family protein</fullName>
    </submittedName>
</protein>
<dbReference type="EMBL" id="JAGJRS010000014">
    <property type="protein sequence ID" value="MBP1474005.1"/>
    <property type="molecule type" value="Genomic_DNA"/>
</dbReference>
<dbReference type="Pfam" id="PF02566">
    <property type="entry name" value="OsmC"/>
    <property type="match status" value="1"/>
</dbReference>
<reference evidence="1 2" key="1">
    <citation type="submission" date="2021-04" db="EMBL/GenBank/DDBJ databases">
        <authorList>
            <person name="Huq M.A."/>
        </authorList>
    </citation>
    <scope>NUCLEOTIDE SEQUENCE [LARGE SCALE GENOMIC DNA]</scope>
    <source>
        <strain evidence="1 2">MAH-13</strain>
    </source>
</reference>
<evidence type="ECO:0000313" key="2">
    <source>
        <dbReference type="Proteomes" id="UP000823790"/>
    </source>
</evidence>
<organism evidence="1 2">
    <name type="scientific">Frateuria flava</name>
    <dbReference type="NCBI Taxonomy" id="2821489"/>
    <lineage>
        <taxon>Bacteria</taxon>
        <taxon>Pseudomonadati</taxon>
        <taxon>Pseudomonadota</taxon>
        <taxon>Gammaproteobacteria</taxon>
        <taxon>Lysobacterales</taxon>
        <taxon>Rhodanobacteraceae</taxon>
        <taxon>Frateuria</taxon>
    </lineage>
</organism>
<dbReference type="Proteomes" id="UP000823790">
    <property type="component" value="Unassembled WGS sequence"/>
</dbReference>
<dbReference type="InterPro" id="IPR036102">
    <property type="entry name" value="OsmC/Ohrsf"/>
</dbReference>
<dbReference type="RefSeq" id="WP_209617931.1">
    <property type="nucleotide sequence ID" value="NZ_JAGJRS010000014.1"/>
</dbReference>
<dbReference type="InterPro" id="IPR003718">
    <property type="entry name" value="OsmC/Ohr_fam"/>
</dbReference>
<keyword evidence="2" id="KW-1185">Reference proteome</keyword>
<accession>A0ABS4DLR4</accession>
<dbReference type="SUPFAM" id="SSF82784">
    <property type="entry name" value="OsmC-like"/>
    <property type="match status" value="1"/>
</dbReference>